<dbReference type="AlphaFoldDB" id="A0AAE3G425"/>
<protein>
    <submittedName>
        <fullName evidence="1">Uncharacterized protein</fullName>
    </submittedName>
</protein>
<keyword evidence="2" id="KW-1185">Reference proteome</keyword>
<name>A0AAE3G425_9GAMM</name>
<evidence type="ECO:0000313" key="1">
    <source>
        <dbReference type="EMBL" id="MCP1675420.1"/>
    </source>
</evidence>
<gene>
    <name evidence="1" type="ORF">J2T57_002570</name>
</gene>
<evidence type="ECO:0000313" key="2">
    <source>
        <dbReference type="Proteomes" id="UP001205843"/>
    </source>
</evidence>
<sequence>MKTSRYVSRSRAVAIDEMNYVGRHTDLACDDR</sequence>
<comment type="caution">
    <text evidence="1">The sequence shown here is derived from an EMBL/GenBank/DDBJ whole genome shotgun (WGS) entry which is preliminary data.</text>
</comment>
<accession>A0AAE3G425</accession>
<dbReference type="Proteomes" id="UP001205843">
    <property type="component" value="Unassembled WGS sequence"/>
</dbReference>
<dbReference type="EMBL" id="JALJXV010000006">
    <property type="protein sequence ID" value="MCP1675420.1"/>
    <property type="molecule type" value="Genomic_DNA"/>
</dbReference>
<reference evidence="1" key="1">
    <citation type="submission" date="2022-03" db="EMBL/GenBank/DDBJ databases">
        <title>Genomic Encyclopedia of Type Strains, Phase III (KMG-III): the genomes of soil and plant-associated and newly described type strains.</title>
        <authorList>
            <person name="Whitman W."/>
        </authorList>
    </citation>
    <scope>NUCLEOTIDE SEQUENCE</scope>
    <source>
        <strain evidence="1">ANL 6-2</strain>
    </source>
</reference>
<organism evidence="1 2">
    <name type="scientific">Natronocella acetinitrilica</name>
    <dbReference type="NCBI Taxonomy" id="414046"/>
    <lineage>
        <taxon>Bacteria</taxon>
        <taxon>Pseudomonadati</taxon>
        <taxon>Pseudomonadota</taxon>
        <taxon>Gammaproteobacteria</taxon>
        <taxon>Chromatiales</taxon>
        <taxon>Ectothiorhodospiraceae</taxon>
        <taxon>Natronocella</taxon>
    </lineage>
</organism>
<proteinExistence type="predicted"/>